<accession>A0A6V7SKQ2</accession>
<evidence type="ECO:0000313" key="3">
    <source>
        <dbReference type="EMBL" id="CAD2099631.1"/>
    </source>
</evidence>
<keyword evidence="2" id="KW-0732">Signal</keyword>
<evidence type="ECO:0000256" key="1">
    <source>
        <dbReference type="SAM" id="MobiDB-lite"/>
    </source>
</evidence>
<feature type="chain" id="PRO_5028353448" evidence="2">
    <location>
        <begin position="20"/>
        <end position="188"/>
    </location>
</feature>
<feature type="region of interest" description="Disordered" evidence="1">
    <location>
        <begin position="28"/>
        <end position="58"/>
    </location>
</feature>
<dbReference type="Proteomes" id="UP000515308">
    <property type="component" value="Chromosome PVLDE_13"/>
</dbReference>
<proteinExistence type="predicted"/>
<evidence type="ECO:0000313" key="4">
    <source>
        <dbReference type="Proteomes" id="UP000515308"/>
    </source>
</evidence>
<evidence type="ECO:0000256" key="2">
    <source>
        <dbReference type="SAM" id="SignalP"/>
    </source>
</evidence>
<reference evidence="3 4" key="1">
    <citation type="submission" date="2020-08" db="EMBL/GenBank/DDBJ databases">
        <authorList>
            <person name="Ramaprasad A."/>
        </authorList>
    </citation>
    <scope>NUCLEOTIDE SEQUENCE [LARGE SCALE GENOMIC DNA]</scope>
</reference>
<name>A0A6V7SKQ2_PLAVN</name>
<feature type="compositionally biased region" description="Basic and acidic residues" evidence="1">
    <location>
        <begin position="29"/>
        <end position="46"/>
    </location>
</feature>
<dbReference type="VEuPathDB" id="PlasmoDB:PVLDE_1300290"/>
<dbReference type="AlphaFoldDB" id="A0A6V7SKQ2"/>
<sequence length="188" mass="21672">MNRRIFSLVCIALYALLDASIYCSQQKETGARNKNVRDTKEINRNNDEDDKESGGFNIFKRGKKSKRTKAYLHNEISERSSIINEFINSIPPEFQKTVHETIANNCSKYKMDQKNKGTEAYSCIEMLSPQSHDEISDISSIINIFINSMPPEFQKKTQEIITSNPKLFNDLLGYRQTGQLFLNYKPSE</sequence>
<dbReference type="EMBL" id="LR865375">
    <property type="protein sequence ID" value="CAD2099631.1"/>
    <property type="molecule type" value="Genomic_DNA"/>
</dbReference>
<gene>
    <name evidence="3" type="ORF">PVLDE_1300290</name>
</gene>
<organism evidence="3 4">
    <name type="scientific">Plasmodium vinckei lentum</name>
    <dbReference type="NCBI Taxonomy" id="138297"/>
    <lineage>
        <taxon>Eukaryota</taxon>
        <taxon>Sar</taxon>
        <taxon>Alveolata</taxon>
        <taxon>Apicomplexa</taxon>
        <taxon>Aconoidasida</taxon>
        <taxon>Haemosporida</taxon>
        <taxon>Plasmodiidae</taxon>
        <taxon>Plasmodium</taxon>
        <taxon>Plasmodium (Vinckeia)</taxon>
    </lineage>
</organism>
<dbReference type="InterPro" id="IPR006488">
    <property type="entry name" value="PYST-C1_N"/>
</dbReference>
<dbReference type="NCBIfam" id="TIGR01601">
    <property type="entry name" value="PYST-C1"/>
    <property type="match status" value="1"/>
</dbReference>
<feature type="signal peptide" evidence="2">
    <location>
        <begin position="1"/>
        <end position="19"/>
    </location>
</feature>
<protein>
    <submittedName>
        <fullName evidence="3">Fam-c protein</fullName>
    </submittedName>
</protein>